<gene>
    <name evidence="2" type="ORF">ORJ04_14295</name>
</gene>
<protein>
    <submittedName>
        <fullName evidence="2">Uncharacterized protein</fullName>
    </submittedName>
</protein>
<dbReference type="EMBL" id="JAPJDZ010000038">
    <property type="protein sequence ID" value="MDP5137121.1"/>
    <property type="molecule type" value="Genomic_DNA"/>
</dbReference>
<evidence type="ECO:0000313" key="3">
    <source>
        <dbReference type="Proteomes" id="UP001231109"/>
    </source>
</evidence>
<name>A0ABT9I168_9GAMM</name>
<evidence type="ECO:0000256" key="1">
    <source>
        <dbReference type="SAM" id="SignalP"/>
    </source>
</evidence>
<organism evidence="2 3">
    <name type="scientific">Rheinheimera baltica</name>
    <dbReference type="NCBI Taxonomy" id="67576"/>
    <lineage>
        <taxon>Bacteria</taxon>
        <taxon>Pseudomonadati</taxon>
        <taxon>Pseudomonadota</taxon>
        <taxon>Gammaproteobacteria</taxon>
        <taxon>Chromatiales</taxon>
        <taxon>Chromatiaceae</taxon>
        <taxon>Rheinheimera</taxon>
    </lineage>
</organism>
<dbReference type="RefSeq" id="WP_305976538.1">
    <property type="nucleotide sequence ID" value="NZ_JAPJDZ010000038.1"/>
</dbReference>
<reference evidence="2 3" key="1">
    <citation type="submission" date="2022-11" db="EMBL/GenBank/DDBJ databases">
        <title>Viruses from the air-sea interface of a natural surface slick.</title>
        <authorList>
            <person name="Rahlff J."/>
            <person name="Holmfeldt K."/>
        </authorList>
    </citation>
    <scope>NUCLEOTIDE SEQUENCE [LARGE SCALE GENOMIC DNA]</scope>
    <source>
        <strain evidence="2 3">SMS4</strain>
    </source>
</reference>
<keyword evidence="1" id="KW-0732">Signal</keyword>
<keyword evidence="3" id="KW-1185">Reference proteome</keyword>
<sequence length="287" mass="32172">MKILTVLLVLTGSALANPAQQEQQINMMLTMMERMGELERISQCVGVSQDRLKRVYRQTFAECGMGDMMSDEPSPAHQACLESSIVEHSGVAQERWEACDRDGDTEQQDDPLMAELDALSDRIGDRDPTAAEQQQMDQLIERMQQRGVAEMQQMVDAMIAGSQGSESLITLPLYPEAELLINIPAQSEMEIAEQRYETLPGASFITKASPAQVLAYYRQQLPTFQMHRPGSDTVALMQNIPPGFDYNRNMGQAFSIPHIYIQPASDKDRLRLAGAQTLFFVYYQPAD</sequence>
<comment type="caution">
    <text evidence="2">The sequence shown here is derived from an EMBL/GenBank/DDBJ whole genome shotgun (WGS) entry which is preliminary data.</text>
</comment>
<feature type="signal peptide" evidence="1">
    <location>
        <begin position="1"/>
        <end position="16"/>
    </location>
</feature>
<feature type="chain" id="PRO_5045215007" evidence="1">
    <location>
        <begin position="17"/>
        <end position="287"/>
    </location>
</feature>
<dbReference type="Proteomes" id="UP001231109">
    <property type="component" value="Unassembled WGS sequence"/>
</dbReference>
<proteinExistence type="predicted"/>
<evidence type="ECO:0000313" key="2">
    <source>
        <dbReference type="EMBL" id="MDP5137121.1"/>
    </source>
</evidence>
<accession>A0ABT9I168</accession>